<keyword evidence="1" id="KW-1133">Transmembrane helix</keyword>
<name>A0A382GEC8_9ZZZZ</name>
<dbReference type="InterPro" id="IPR011990">
    <property type="entry name" value="TPR-like_helical_dom_sf"/>
</dbReference>
<evidence type="ECO:0000256" key="1">
    <source>
        <dbReference type="SAM" id="Phobius"/>
    </source>
</evidence>
<dbReference type="EMBL" id="UINC01055096">
    <property type="protein sequence ID" value="SVB73586.1"/>
    <property type="molecule type" value="Genomic_DNA"/>
</dbReference>
<feature type="transmembrane region" description="Helical" evidence="1">
    <location>
        <begin position="229"/>
        <end position="251"/>
    </location>
</feature>
<reference evidence="2" key="1">
    <citation type="submission" date="2018-05" db="EMBL/GenBank/DDBJ databases">
        <authorList>
            <person name="Lanie J.A."/>
            <person name="Ng W.-L."/>
            <person name="Kazmierczak K.M."/>
            <person name="Andrzejewski T.M."/>
            <person name="Davidsen T.M."/>
            <person name="Wayne K.J."/>
            <person name="Tettelin H."/>
            <person name="Glass J.I."/>
            <person name="Rusch D."/>
            <person name="Podicherti R."/>
            <person name="Tsui H.-C.T."/>
            <person name="Winkler M.E."/>
        </authorList>
    </citation>
    <scope>NUCLEOTIDE SEQUENCE</scope>
</reference>
<gene>
    <name evidence="2" type="ORF">METZ01_LOCUS226440</name>
</gene>
<dbReference type="AlphaFoldDB" id="A0A382GEC8"/>
<evidence type="ECO:0000313" key="2">
    <source>
        <dbReference type="EMBL" id="SVB73586.1"/>
    </source>
</evidence>
<keyword evidence="1" id="KW-0472">Membrane</keyword>
<dbReference type="Gene3D" id="1.25.40.10">
    <property type="entry name" value="Tetratricopeptide repeat domain"/>
    <property type="match status" value="1"/>
</dbReference>
<accession>A0A382GEC8</accession>
<keyword evidence="1" id="KW-0812">Transmembrane</keyword>
<proteinExistence type="predicted"/>
<dbReference type="SUPFAM" id="SSF48452">
    <property type="entry name" value="TPR-like"/>
    <property type="match status" value="1"/>
</dbReference>
<sequence>MNQIRIIIILFFIPSIIFSNDDIENIIKVADSFYNDMKFELAIIEYQRANVIYPKNEYYIQNQVQIANCYRNMGYFIESINIHKTILEKTPNHWNSIFEVPFTYQLMNNFSESNRFIRNHFKYVVNGKKDSLIFLKSCNYFALMEVDSSKLFFNTINELNLQNLIDRNINVISKFESIKHFDYKKAKYFNMLFPGAGYLYLDMDQTFISTLFVESLFLYATIVTKKNQYAIGTLFGGLFFSGFYLGSIYGAEQFAKKKMKNLYKRYFDKLIFDYHD</sequence>
<organism evidence="2">
    <name type="scientific">marine metagenome</name>
    <dbReference type="NCBI Taxonomy" id="408172"/>
    <lineage>
        <taxon>unclassified sequences</taxon>
        <taxon>metagenomes</taxon>
        <taxon>ecological metagenomes</taxon>
    </lineage>
</organism>
<protein>
    <submittedName>
        <fullName evidence="2">Uncharacterized protein</fullName>
    </submittedName>
</protein>